<evidence type="ECO:0000313" key="2">
    <source>
        <dbReference type="Proteomes" id="UP001150941"/>
    </source>
</evidence>
<dbReference type="RefSeq" id="XP_058329806.1">
    <property type="nucleotide sequence ID" value="XM_058476916.1"/>
</dbReference>
<evidence type="ECO:0000313" key="1">
    <source>
        <dbReference type="EMBL" id="KAJ5226395.1"/>
    </source>
</evidence>
<comment type="caution">
    <text evidence="1">The sequence shown here is derived from an EMBL/GenBank/DDBJ whole genome shotgun (WGS) entry which is preliminary data.</text>
</comment>
<reference evidence="1" key="1">
    <citation type="submission" date="2022-11" db="EMBL/GenBank/DDBJ databases">
        <authorList>
            <person name="Petersen C."/>
        </authorList>
    </citation>
    <scope>NUCLEOTIDE SEQUENCE</scope>
    <source>
        <strain evidence="1">IBT 19713</strain>
    </source>
</reference>
<accession>A0A9W9NUG4</accession>
<proteinExistence type="predicted"/>
<sequence length="75" mass="8682">MWQDVLLLVRELKYRVMSLALIGILNTLGFCQVNCTLGLEKGNVFSRRPHYEDSDNYFVLISVMVLRLGSYVDRV</sequence>
<reference evidence="1" key="2">
    <citation type="journal article" date="2023" name="IMA Fungus">
        <title>Comparative genomic study of the Penicillium genus elucidates a diverse pangenome and 15 lateral gene transfer events.</title>
        <authorList>
            <person name="Petersen C."/>
            <person name="Sorensen T."/>
            <person name="Nielsen M.R."/>
            <person name="Sondergaard T.E."/>
            <person name="Sorensen J.L."/>
            <person name="Fitzpatrick D.A."/>
            <person name="Frisvad J.C."/>
            <person name="Nielsen K.L."/>
        </authorList>
    </citation>
    <scope>NUCLEOTIDE SEQUENCE</scope>
    <source>
        <strain evidence="1">IBT 19713</strain>
    </source>
</reference>
<gene>
    <name evidence="1" type="ORF">N7468_007620</name>
</gene>
<dbReference type="EMBL" id="JAPQKS010000005">
    <property type="protein sequence ID" value="KAJ5226395.1"/>
    <property type="molecule type" value="Genomic_DNA"/>
</dbReference>
<organism evidence="1 2">
    <name type="scientific">Penicillium chermesinum</name>
    <dbReference type="NCBI Taxonomy" id="63820"/>
    <lineage>
        <taxon>Eukaryota</taxon>
        <taxon>Fungi</taxon>
        <taxon>Dikarya</taxon>
        <taxon>Ascomycota</taxon>
        <taxon>Pezizomycotina</taxon>
        <taxon>Eurotiomycetes</taxon>
        <taxon>Eurotiomycetidae</taxon>
        <taxon>Eurotiales</taxon>
        <taxon>Aspergillaceae</taxon>
        <taxon>Penicillium</taxon>
    </lineage>
</organism>
<dbReference type="GeneID" id="83204219"/>
<dbReference type="Proteomes" id="UP001150941">
    <property type="component" value="Unassembled WGS sequence"/>
</dbReference>
<name>A0A9W9NUG4_9EURO</name>
<protein>
    <submittedName>
        <fullName evidence="1">Uncharacterized protein</fullName>
    </submittedName>
</protein>
<keyword evidence="2" id="KW-1185">Reference proteome</keyword>
<dbReference type="AlphaFoldDB" id="A0A9W9NUG4"/>